<dbReference type="CDD" id="cd04077">
    <property type="entry name" value="Peptidases_S8_PCSK9_ProteinaseK_like"/>
    <property type="match status" value="1"/>
</dbReference>
<dbReference type="Pfam" id="PF00082">
    <property type="entry name" value="Peptidase_S8"/>
    <property type="match status" value="1"/>
</dbReference>
<dbReference type="InterPro" id="IPR023827">
    <property type="entry name" value="Peptidase_S8_Asp-AS"/>
</dbReference>
<sequence>MQALLVLLFAAVAQSRIAPLYRVEPNIPGQYIVVLEDGINAGRFAASMQGGIVRKTLTGLINGLVLTLDGDLLEQVRGLTGISYVEEDGLATVLGSRDAASYYGLDRIDQRNLPLDGTINFSGTGSGANVFVIDTGITYSHEDFSNNRANQFYDYENGDGADCHGHGTHCAGTVGGTYSGVATNTNIYNVRVMSCTGSGSYSNIIAGVNAVAESSMSNKIASMSIGGGSSWSLNNAVANAHDAGVVVVAAAGNSYADACNYSPASAPDAITVGATGSTDSRPLFSNYGSCVDIFAPGVGINSAQYGTSSSYTQMSGTSMACPHVAGAAAVVLGNSPSLSPSGVADALVNGATSNAISNPGTGSPNLLLYVD</sequence>
<dbReference type="Gene3D" id="3.30.70.80">
    <property type="entry name" value="Peptidase S8 propeptide/proteinase inhibitor I9"/>
    <property type="match status" value="1"/>
</dbReference>
<dbReference type="OrthoDB" id="206201at2759"/>
<dbReference type="GO" id="GO:0006508">
    <property type="term" value="P:proteolysis"/>
    <property type="evidence" value="ECO:0007669"/>
    <property type="project" value="UniProtKB-KW"/>
</dbReference>
<dbReference type="InterPro" id="IPR022398">
    <property type="entry name" value="Peptidase_S8_His-AS"/>
</dbReference>
<dbReference type="GO" id="GO:0005615">
    <property type="term" value="C:extracellular space"/>
    <property type="evidence" value="ECO:0000318"/>
    <property type="project" value="GO_Central"/>
</dbReference>
<dbReference type="InterPro" id="IPR050131">
    <property type="entry name" value="Peptidase_S8_subtilisin-like"/>
</dbReference>
<comment type="similarity">
    <text evidence="1 5 6">Belongs to the peptidase S8 family.</text>
</comment>
<dbReference type="InterPro" id="IPR000209">
    <property type="entry name" value="Peptidase_S8/S53_dom"/>
</dbReference>
<dbReference type="PANTHER" id="PTHR43806:SF58">
    <property type="entry name" value="ALKALINE PROTEASE 1-RELATED"/>
    <property type="match status" value="1"/>
</dbReference>
<dbReference type="EnsemblMetazoa" id="XM_003726015">
    <property type="protein sequence ID" value="XP_003726063"/>
    <property type="gene ID" value="LOC581575"/>
</dbReference>
<dbReference type="InParanoid" id="A0A7M7GH03"/>
<feature type="signal peptide" evidence="7">
    <location>
        <begin position="1"/>
        <end position="15"/>
    </location>
</feature>
<reference evidence="10" key="1">
    <citation type="submission" date="2015-02" db="EMBL/GenBank/DDBJ databases">
        <title>Genome sequencing for Strongylocentrotus purpuratus.</title>
        <authorList>
            <person name="Murali S."/>
            <person name="Liu Y."/>
            <person name="Vee V."/>
            <person name="English A."/>
            <person name="Wang M."/>
            <person name="Skinner E."/>
            <person name="Han Y."/>
            <person name="Muzny D.M."/>
            <person name="Worley K.C."/>
            <person name="Gibbs R.A."/>
        </authorList>
    </citation>
    <scope>NUCLEOTIDE SEQUENCE</scope>
</reference>
<keyword evidence="7" id="KW-0732">Signal</keyword>
<keyword evidence="3 5" id="KW-0378">Hydrolase</keyword>
<dbReference type="InterPro" id="IPR023828">
    <property type="entry name" value="Peptidase_S8_Ser-AS"/>
</dbReference>
<dbReference type="InterPro" id="IPR034193">
    <property type="entry name" value="PCSK9_ProteinaseK-like"/>
</dbReference>
<protein>
    <recommendedName>
        <fullName evidence="8">Peptidase S8/S53 domain-containing protein</fullName>
    </recommendedName>
</protein>
<dbReference type="AlphaFoldDB" id="A0A7M7GH03"/>
<evidence type="ECO:0000256" key="1">
    <source>
        <dbReference type="ARBA" id="ARBA00011073"/>
    </source>
</evidence>
<dbReference type="PROSITE" id="PS00138">
    <property type="entry name" value="SUBTILASE_SER"/>
    <property type="match status" value="1"/>
</dbReference>
<dbReference type="GO" id="GO:0004252">
    <property type="term" value="F:serine-type endopeptidase activity"/>
    <property type="evidence" value="ECO:0000318"/>
    <property type="project" value="GO_Central"/>
</dbReference>
<feature type="active site" description="Charge relay system" evidence="5">
    <location>
        <position position="134"/>
    </location>
</feature>
<proteinExistence type="inferred from homology"/>
<reference evidence="9" key="2">
    <citation type="submission" date="2021-01" db="UniProtKB">
        <authorList>
            <consortium name="EnsemblMetazoa"/>
        </authorList>
    </citation>
    <scope>IDENTIFICATION</scope>
</reference>
<dbReference type="GeneID" id="581575"/>
<feature type="active site" description="Charge relay system" evidence="5">
    <location>
        <position position="318"/>
    </location>
</feature>
<dbReference type="PROSITE" id="PS51892">
    <property type="entry name" value="SUBTILASE"/>
    <property type="match status" value="1"/>
</dbReference>
<evidence type="ECO:0000313" key="9">
    <source>
        <dbReference type="EnsemblMetazoa" id="XP_003726063"/>
    </source>
</evidence>
<dbReference type="InterPro" id="IPR015500">
    <property type="entry name" value="Peptidase_S8_subtilisin-rel"/>
</dbReference>
<feature type="active site" description="Charge relay system" evidence="5">
    <location>
        <position position="166"/>
    </location>
</feature>
<evidence type="ECO:0000256" key="7">
    <source>
        <dbReference type="SAM" id="SignalP"/>
    </source>
</evidence>
<dbReference type="PRINTS" id="PR00723">
    <property type="entry name" value="SUBTILISIN"/>
</dbReference>
<keyword evidence="4 5" id="KW-0720">Serine protease</keyword>
<evidence type="ECO:0000256" key="6">
    <source>
        <dbReference type="RuleBase" id="RU003355"/>
    </source>
</evidence>
<dbReference type="Gene3D" id="3.40.50.200">
    <property type="entry name" value="Peptidase S8/S53 domain"/>
    <property type="match status" value="1"/>
</dbReference>
<dbReference type="FunFam" id="3.40.50.200:FF:000014">
    <property type="entry name" value="Proteinase K"/>
    <property type="match status" value="1"/>
</dbReference>
<dbReference type="PROSITE" id="PS00136">
    <property type="entry name" value="SUBTILASE_ASP"/>
    <property type="match status" value="1"/>
</dbReference>
<dbReference type="InterPro" id="IPR037045">
    <property type="entry name" value="S8pro/Inhibitor_I9_sf"/>
</dbReference>
<feature type="domain" description="Peptidase S8/S53" evidence="8">
    <location>
        <begin position="125"/>
        <end position="354"/>
    </location>
</feature>
<name>A0A7M7GH03_STRPU</name>
<evidence type="ECO:0000256" key="4">
    <source>
        <dbReference type="ARBA" id="ARBA00022825"/>
    </source>
</evidence>
<dbReference type="Proteomes" id="UP000007110">
    <property type="component" value="Unassembled WGS sequence"/>
</dbReference>
<dbReference type="PROSITE" id="PS00137">
    <property type="entry name" value="SUBTILASE_HIS"/>
    <property type="match status" value="1"/>
</dbReference>
<evidence type="ECO:0000259" key="8">
    <source>
        <dbReference type="Pfam" id="PF00082"/>
    </source>
</evidence>
<accession>A0A7M7GH03</accession>
<organism evidence="9 10">
    <name type="scientific">Strongylocentrotus purpuratus</name>
    <name type="common">Purple sea urchin</name>
    <dbReference type="NCBI Taxonomy" id="7668"/>
    <lineage>
        <taxon>Eukaryota</taxon>
        <taxon>Metazoa</taxon>
        <taxon>Echinodermata</taxon>
        <taxon>Eleutherozoa</taxon>
        <taxon>Echinozoa</taxon>
        <taxon>Echinoidea</taxon>
        <taxon>Euechinoidea</taxon>
        <taxon>Echinacea</taxon>
        <taxon>Camarodonta</taxon>
        <taxon>Echinidea</taxon>
        <taxon>Strongylocentrotidae</taxon>
        <taxon>Strongylocentrotus</taxon>
    </lineage>
</organism>
<dbReference type="RefSeq" id="XP_003726063.2">
    <property type="nucleotide sequence ID" value="XM_003726015.3"/>
</dbReference>
<dbReference type="SUPFAM" id="SSF52743">
    <property type="entry name" value="Subtilisin-like"/>
    <property type="match status" value="1"/>
</dbReference>
<evidence type="ECO:0000313" key="10">
    <source>
        <dbReference type="Proteomes" id="UP000007110"/>
    </source>
</evidence>
<dbReference type="PANTHER" id="PTHR43806">
    <property type="entry name" value="PEPTIDASE S8"/>
    <property type="match status" value="1"/>
</dbReference>
<evidence type="ECO:0000256" key="2">
    <source>
        <dbReference type="ARBA" id="ARBA00022670"/>
    </source>
</evidence>
<evidence type="ECO:0000256" key="5">
    <source>
        <dbReference type="PROSITE-ProRule" id="PRU01240"/>
    </source>
</evidence>
<keyword evidence="2 5" id="KW-0645">Protease</keyword>
<evidence type="ECO:0000256" key="3">
    <source>
        <dbReference type="ARBA" id="ARBA00022801"/>
    </source>
</evidence>
<dbReference type="KEGG" id="spu:581575"/>
<dbReference type="SUPFAM" id="SSF54897">
    <property type="entry name" value="Protease propeptides/inhibitors"/>
    <property type="match status" value="1"/>
</dbReference>
<keyword evidence="10" id="KW-1185">Reference proteome</keyword>
<dbReference type="OMA" id="HEHVAHV"/>
<dbReference type="InterPro" id="IPR036852">
    <property type="entry name" value="Peptidase_S8/S53_dom_sf"/>
</dbReference>
<feature type="chain" id="PRO_5029693120" description="Peptidase S8/S53 domain-containing protein" evidence="7">
    <location>
        <begin position="16"/>
        <end position="371"/>
    </location>
</feature>